<gene>
    <name evidence="2" type="ORF">RMSM_00486</name>
</gene>
<dbReference type="RefSeq" id="WP_008690916.1">
    <property type="nucleotide sequence ID" value="NZ_ANOG01000072.1"/>
</dbReference>
<proteinExistence type="predicted"/>
<evidence type="ECO:0000313" key="3">
    <source>
        <dbReference type="Proteomes" id="UP000011991"/>
    </source>
</evidence>
<evidence type="ECO:0000313" key="2">
    <source>
        <dbReference type="EMBL" id="EMI22587.1"/>
    </source>
</evidence>
<keyword evidence="3" id="KW-1185">Reference proteome</keyword>
<sequence length="237" mass="25912">MLTTFRVSSAVAILMILSVAACSRRKQSALENTKPKSESGPLLEQRPYTKHLADFGGLAWCVLFVEADFDRVATSYGNDINQALRNGKWVDGSDSLFDPSGTVVEINDAPWSVIFHSVGRNLPLNTASFASTLNCRVLEYCANDTAGVVDLKLYSPDGSSSRFMNSSDVETENELNEDMGLPPVSDYELIESHSSLFDTMGIPELCIYNAGEGLFAVPPMQRELVGRVRYSPDIPDG</sequence>
<dbReference type="PATRIC" id="fig|1265738.3.peg.491"/>
<dbReference type="Proteomes" id="UP000011991">
    <property type="component" value="Unassembled WGS sequence"/>
</dbReference>
<accession>M5S4L6</accession>
<dbReference type="OrthoDB" id="9835417at2"/>
<organism evidence="2 3">
    <name type="scientific">Rhodopirellula maiorica SM1</name>
    <dbReference type="NCBI Taxonomy" id="1265738"/>
    <lineage>
        <taxon>Bacteria</taxon>
        <taxon>Pseudomonadati</taxon>
        <taxon>Planctomycetota</taxon>
        <taxon>Planctomycetia</taxon>
        <taxon>Pirellulales</taxon>
        <taxon>Pirellulaceae</taxon>
        <taxon>Novipirellula</taxon>
    </lineage>
</organism>
<keyword evidence="1" id="KW-0732">Signal</keyword>
<comment type="caution">
    <text evidence="2">The sequence shown here is derived from an EMBL/GenBank/DDBJ whole genome shotgun (WGS) entry which is preliminary data.</text>
</comment>
<feature type="chain" id="PRO_5004071152" evidence="1">
    <location>
        <begin position="24"/>
        <end position="237"/>
    </location>
</feature>
<name>M5S4L6_9BACT</name>
<dbReference type="PROSITE" id="PS51257">
    <property type="entry name" value="PROKAR_LIPOPROTEIN"/>
    <property type="match status" value="1"/>
</dbReference>
<dbReference type="AlphaFoldDB" id="M5S4L6"/>
<protein>
    <submittedName>
        <fullName evidence="2">Secreted protein</fullName>
    </submittedName>
</protein>
<reference evidence="2 3" key="1">
    <citation type="journal article" date="2013" name="Mar. Genomics">
        <title>Expression of sulfatases in Rhodopirellula baltica and the diversity of sulfatases in the genus Rhodopirellula.</title>
        <authorList>
            <person name="Wegner C.E."/>
            <person name="Richter-Heitmann T."/>
            <person name="Klindworth A."/>
            <person name="Klockow C."/>
            <person name="Richter M."/>
            <person name="Achstetter T."/>
            <person name="Glockner F.O."/>
            <person name="Harder J."/>
        </authorList>
    </citation>
    <scope>NUCLEOTIDE SEQUENCE [LARGE SCALE GENOMIC DNA]</scope>
    <source>
        <strain evidence="2 3">SM1</strain>
    </source>
</reference>
<feature type="signal peptide" evidence="1">
    <location>
        <begin position="1"/>
        <end position="23"/>
    </location>
</feature>
<dbReference type="EMBL" id="ANOG01000072">
    <property type="protein sequence ID" value="EMI22587.1"/>
    <property type="molecule type" value="Genomic_DNA"/>
</dbReference>
<evidence type="ECO:0000256" key="1">
    <source>
        <dbReference type="SAM" id="SignalP"/>
    </source>
</evidence>